<dbReference type="InterPro" id="IPR012854">
    <property type="entry name" value="Cu_amine_oxidase-like_N"/>
</dbReference>
<sequence>MKFSNMKKTIGVLACFISALAWVPGAASAAVELPLRVEYQGKPLDFPDAKPFMDKAQRVQVPVRFVSEALGADVKWAPESKTVTIRLKNNEITLVIGQTLYNVNGEAKQMDTSARRINGRTFVPIRFVSEGLGAYTKWDGAVRTAYISDTAFDPKQEKEPGGNKVVEENMHGFIVKHNTGSQLFIDKGTNEPETPVLSLLISFPEMRGADYKMQVKEVEEILLQKVDKKTVEAIMQHIQKKTNWREELEGKVFKDSNYVISVGSNTSDPIAVQVYETKNYIVE</sequence>
<dbReference type="HOGENOM" id="CLU_085695_0_0_9"/>
<gene>
    <name evidence="3" type="ORF">DJ90_5230</name>
</gene>
<name>A0A090XG40_PAEMA</name>
<dbReference type="OrthoDB" id="2020910at2"/>
<keyword evidence="4" id="KW-1185">Reference proteome</keyword>
<evidence type="ECO:0000256" key="1">
    <source>
        <dbReference type="SAM" id="SignalP"/>
    </source>
</evidence>
<accession>A0A090XG40</accession>
<comment type="caution">
    <text evidence="3">The sequence shown here is derived from an EMBL/GenBank/DDBJ whole genome shotgun (WGS) entry which is preliminary data.</text>
</comment>
<evidence type="ECO:0000313" key="3">
    <source>
        <dbReference type="EMBL" id="KFM83721.1"/>
    </source>
</evidence>
<dbReference type="EMBL" id="JMQA01000064">
    <property type="protein sequence ID" value="KFM83721.1"/>
    <property type="molecule type" value="Genomic_DNA"/>
</dbReference>
<feature type="chain" id="PRO_5001868571" description="Copper amine oxidase-like N-terminal domain-containing protein" evidence="1">
    <location>
        <begin position="30"/>
        <end position="283"/>
    </location>
</feature>
<dbReference type="Pfam" id="PF07833">
    <property type="entry name" value="Cu_amine_oxidN1"/>
    <property type="match status" value="1"/>
</dbReference>
<dbReference type="SUPFAM" id="SSF55383">
    <property type="entry name" value="Copper amine oxidase, domain N"/>
    <property type="match status" value="1"/>
</dbReference>
<dbReference type="GeneID" id="77010014"/>
<keyword evidence="1" id="KW-0732">Signal</keyword>
<dbReference type="Gene3D" id="3.30.457.10">
    <property type="entry name" value="Copper amine oxidase-like, N-terminal domain"/>
    <property type="match status" value="1"/>
</dbReference>
<dbReference type="STRING" id="44252.DJ90_5230"/>
<feature type="signal peptide" evidence="1">
    <location>
        <begin position="1"/>
        <end position="29"/>
    </location>
</feature>
<dbReference type="AlphaFoldDB" id="A0A090XG40"/>
<organism evidence="3 4">
    <name type="scientific">Paenibacillus macerans</name>
    <name type="common">Bacillus macerans</name>
    <dbReference type="NCBI Taxonomy" id="44252"/>
    <lineage>
        <taxon>Bacteria</taxon>
        <taxon>Bacillati</taxon>
        <taxon>Bacillota</taxon>
        <taxon>Bacilli</taxon>
        <taxon>Bacillales</taxon>
        <taxon>Paenibacillaceae</taxon>
        <taxon>Paenibacillus</taxon>
    </lineage>
</organism>
<dbReference type="Proteomes" id="UP000029278">
    <property type="component" value="Unassembled WGS sequence"/>
</dbReference>
<evidence type="ECO:0000259" key="2">
    <source>
        <dbReference type="Pfam" id="PF07833"/>
    </source>
</evidence>
<proteinExistence type="predicted"/>
<feature type="domain" description="Copper amine oxidase-like N-terminal" evidence="2">
    <location>
        <begin position="40"/>
        <end position="147"/>
    </location>
</feature>
<evidence type="ECO:0000313" key="4">
    <source>
        <dbReference type="Proteomes" id="UP000029278"/>
    </source>
</evidence>
<dbReference type="RefSeq" id="WP_051985768.1">
    <property type="nucleotide sequence ID" value="NZ_JAKOBR010000065.1"/>
</dbReference>
<protein>
    <recommendedName>
        <fullName evidence="2">Copper amine oxidase-like N-terminal domain-containing protein</fullName>
    </recommendedName>
</protein>
<reference evidence="3 4" key="1">
    <citation type="submission" date="2014-04" db="EMBL/GenBank/DDBJ databases">
        <authorList>
            <person name="Bishop-Lilly K.A."/>
            <person name="Broomall S.M."/>
            <person name="Chain P.S."/>
            <person name="Chertkov O."/>
            <person name="Coyne S.R."/>
            <person name="Daligault H.E."/>
            <person name="Davenport K.W."/>
            <person name="Erkkila T."/>
            <person name="Frey K.G."/>
            <person name="Gibbons H.S."/>
            <person name="Gu W."/>
            <person name="Jaissle J."/>
            <person name="Johnson S.L."/>
            <person name="Koroleva G.I."/>
            <person name="Ladner J.T."/>
            <person name="Lo C.-C."/>
            <person name="Minogue T.D."/>
            <person name="Munk C."/>
            <person name="Palacios G.F."/>
            <person name="Redden C.L."/>
            <person name="Rosenzweig C.N."/>
            <person name="Scholz M.B."/>
            <person name="Teshima H."/>
            <person name="Xu Y."/>
        </authorList>
    </citation>
    <scope>NUCLEOTIDE SEQUENCE [LARGE SCALE GENOMIC DNA]</scope>
    <source>
        <strain evidence="3 4">8244</strain>
    </source>
</reference>
<dbReference type="PATRIC" id="fig|44252.3.peg.6686"/>
<dbReference type="InterPro" id="IPR036582">
    <property type="entry name" value="Mao_N_sf"/>
</dbReference>